<accession>A0AAV7SLV7</accession>
<dbReference type="EMBL" id="JANPWB010000008">
    <property type="protein sequence ID" value="KAJ1165068.1"/>
    <property type="molecule type" value="Genomic_DNA"/>
</dbReference>
<dbReference type="Proteomes" id="UP001066276">
    <property type="component" value="Chromosome 4_2"/>
</dbReference>
<name>A0AAV7SLV7_PLEWA</name>
<sequence length="257" mass="28133">MAQVKPVQKEAGCDGIGASNAIDLLPSLQQGKAKPPDKELRDYPLLTKYSKTGAEGPVALQGLCLENPGSTGEPEQDFWGKVYHSEQVEAQAPMGGGYCLSDIGTASISFPVSQSGSTRDLGLLQTLYETIPAEIHALKPSHAAEIAAPHQRGKIEEMVSQIHEWSLGVEKRVSDLEGCSLFWDKELGSLQKKLMISQGEVDDLENYAWRSNVRFVGVPKRIEDSGEYKNISHLVDSLIRSYILEDATPDLTIMRAH</sequence>
<organism evidence="1 2">
    <name type="scientific">Pleurodeles waltl</name>
    <name type="common">Iberian ribbed newt</name>
    <dbReference type="NCBI Taxonomy" id="8319"/>
    <lineage>
        <taxon>Eukaryota</taxon>
        <taxon>Metazoa</taxon>
        <taxon>Chordata</taxon>
        <taxon>Craniata</taxon>
        <taxon>Vertebrata</taxon>
        <taxon>Euteleostomi</taxon>
        <taxon>Amphibia</taxon>
        <taxon>Batrachia</taxon>
        <taxon>Caudata</taxon>
        <taxon>Salamandroidea</taxon>
        <taxon>Salamandridae</taxon>
        <taxon>Pleurodelinae</taxon>
        <taxon>Pleurodeles</taxon>
    </lineage>
</organism>
<evidence type="ECO:0000313" key="1">
    <source>
        <dbReference type="EMBL" id="KAJ1165068.1"/>
    </source>
</evidence>
<protein>
    <submittedName>
        <fullName evidence="1">Uncharacterized protein</fullName>
    </submittedName>
</protein>
<dbReference type="AlphaFoldDB" id="A0AAV7SLV7"/>
<evidence type="ECO:0000313" key="2">
    <source>
        <dbReference type="Proteomes" id="UP001066276"/>
    </source>
</evidence>
<comment type="caution">
    <text evidence="1">The sequence shown here is derived from an EMBL/GenBank/DDBJ whole genome shotgun (WGS) entry which is preliminary data.</text>
</comment>
<gene>
    <name evidence="1" type="ORF">NDU88_005498</name>
</gene>
<reference evidence="1" key="1">
    <citation type="journal article" date="2022" name="bioRxiv">
        <title>Sequencing and chromosome-scale assembly of the giantPleurodeles waltlgenome.</title>
        <authorList>
            <person name="Brown T."/>
            <person name="Elewa A."/>
            <person name="Iarovenko S."/>
            <person name="Subramanian E."/>
            <person name="Araus A.J."/>
            <person name="Petzold A."/>
            <person name="Susuki M."/>
            <person name="Suzuki K.-i.T."/>
            <person name="Hayashi T."/>
            <person name="Toyoda A."/>
            <person name="Oliveira C."/>
            <person name="Osipova E."/>
            <person name="Leigh N.D."/>
            <person name="Simon A."/>
            <person name="Yun M.H."/>
        </authorList>
    </citation>
    <scope>NUCLEOTIDE SEQUENCE</scope>
    <source>
        <strain evidence="1">20211129_DDA</strain>
        <tissue evidence="1">Liver</tissue>
    </source>
</reference>
<proteinExistence type="predicted"/>
<keyword evidence="2" id="KW-1185">Reference proteome</keyword>